<feature type="transmembrane region" description="Helical" evidence="6">
    <location>
        <begin position="304"/>
        <end position="324"/>
    </location>
</feature>
<keyword evidence="3 6" id="KW-1133">Transmembrane helix</keyword>
<dbReference type="AlphaFoldDB" id="A0A0N1HD37"/>
<dbReference type="SUPFAM" id="SSF103473">
    <property type="entry name" value="MFS general substrate transporter"/>
    <property type="match status" value="1"/>
</dbReference>
<dbReference type="RefSeq" id="XP_018002768.1">
    <property type="nucleotide sequence ID" value="XM_018142120.1"/>
</dbReference>
<feature type="transmembrane region" description="Helical" evidence="6">
    <location>
        <begin position="131"/>
        <end position="152"/>
    </location>
</feature>
<gene>
    <name evidence="8" type="ORF">AB675_2170</name>
</gene>
<feature type="compositionally biased region" description="Basic and acidic residues" evidence="5">
    <location>
        <begin position="554"/>
        <end position="564"/>
    </location>
</feature>
<feature type="transmembrane region" description="Helical" evidence="6">
    <location>
        <begin position="164"/>
        <end position="184"/>
    </location>
</feature>
<reference evidence="8 9" key="1">
    <citation type="submission" date="2015-06" db="EMBL/GenBank/DDBJ databases">
        <title>Draft genome of the ant-associated black yeast Phialophora attae CBS 131958.</title>
        <authorList>
            <person name="Moreno L.F."/>
            <person name="Stielow B.J."/>
            <person name="de Hoog S."/>
            <person name="Vicente V.A."/>
            <person name="Weiss V.A."/>
            <person name="de Vries M."/>
            <person name="Cruz L.M."/>
            <person name="Souza E.M."/>
        </authorList>
    </citation>
    <scope>NUCLEOTIDE SEQUENCE [LARGE SCALE GENOMIC DNA]</scope>
    <source>
        <strain evidence="8 9">CBS 131958</strain>
    </source>
</reference>
<dbReference type="GO" id="GO:0022857">
    <property type="term" value="F:transmembrane transporter activity"/>
    <property type="evidence" value="ECO:0007669"/>
    <property type="project" value="InterPro"/>
</dbReference>
<name>A0A0N1HD37_9EURO</name>
<feature type="transmembrane region" description="Helical" evidence="6">
    <location>
        <begin position="105"/>
        <end position="125"/>
    </location>
</feature>
<keyword evidence="9" id="KW-1185">Reference proteome</keyword>
<dbReference type="InterPro" id="IPR011701">
    <property type="entry name" value="MFS"/>
</dbReference>
<proteinExistence type="predicted"/>
<dbReference type="GO" id="GO:0005886">
    <property type="term" value="C:plasma membrane"/>
    <property type="evidence" value="ECO:0007669"/>
    <property type="project" value="TreeGrafter"/>
</dbReference>
<dbReference type="Proteomes" id="UP000038010">
    <property type="component" value="Unassembled WGS sequence"/>
</dbReference>
<comment type="subcellular location">
    <subcellularLocation>
        <location evidence="1">Membrane</location>
        <topology evidence="1">Multi-pass membrane protein</topology>
    </subcellularLocation>
</comment>
<feature type="transmembrane region" description="Helical" evidence="6">
    <location>
        <begin position="237"/>
        <end position="262"/>
    </location>
</feature>
<dbReference type="PANTHER" id="PTHR23501">
    <property type="entry name" value="MAJOR FACILITATOR SUPERFAMILY"/>
    <property type="match status" value="1"/>
</dbReference>
<feature type="region of interest" description="Disordered" evidence="5">
    <location>
        <begin position="534"/>
        <end position="564"/>
    </location>
</feature>
<evidence type="ECO:0000256" key="6">
    <source>
        <dbReference type="SAM" id="Phobius"/>
    </source>
</evidence>
<feature type="compositionally biased region" description="Acidic residues" evidence="5">
    <location>
        <begin position="535"/>
        <end position="545"/>
    </location>
</feature>
<dbReference type="InterPro" id="IPR020846">
    <property type="entry name" value="MFS_dom"/>
</dbReference>
<dbReference type="InterPro" id="IPR036259">
    <property type="entry name" value="MFS_trans_sf"/>
</dbReference>
<feature type="transmembrane region" description="Helical" evidence="6">
    <location>
        <begin position="344"/>
        <end position="362"/>
    </location>
</feature>
<evidence type="ECO:0000256" key="4">
    <source>
        <dbReference type="ARBA" id="ARBA00023136"/>
    </source>
</evidence>
<comment type="caution">
    <text evidence="8">The sequence shown here is derived from an EMBL/GenBank/DDBJ whole genome shotgun (WGS) entry which is preliminary data.</text>
</comment>
<dbReference type="Pfam" id="PF07690">
    <property type="entry name" value="MFS_1"/>
    <property type="match status" value="1"/>
</dbReference>
<dbReference type="OrthoDB" id="10021397at2759"/>
<dbReference type="CDD" id="cd17502">
    <property type="entry name" value="MFS_Azr1_MDR_like"/>
    <property type="match status" value="1"/>
</dbReference>
<feature type="transmembrane region" description="Helical" evidence="6">
    <location>
        <begin position="196"/>
        <end position="216"/>
    </location>
</feature>
<organism evidence="8 9">
    <name type="scientific">Cyphellophora attinorum</name>
    <dbReference type="NCBI Taxonomy" id="1664694"/>
    <lineage>
        <taxon>Eukaryota</taxon>
        <taxon>Fungi</taxon>
        <taxon>Dikarya</taxon>
        <taxon>Ascomycota</taxon>
        <taxon>Pezizomycotina</taxon>
        <taxon>Eurotiomycetes</taxon>
        <taxon>Chaetothyriomycetidae</taxon>
        <taxon>Chaetothyriales</taxon>
        <taxon>Cyphellophoraceae</taxon>
        <taxon>Cyphellophora</taxon>
    </lineage>
</organism>
<protein>
    <submittedName>
        <fullName evidence="8">Putative HC-toxin efflux carrier TOXA</fullName>
    </submittedName>
</protein>
<keyword evidence="2 6" id="KW-0812">Transmembrane</keyword>
<accession>A0A0N1HD37</accession>
<evidence type="ECO:0000256" key="3">
    <source>
        <dbReference type="ARBA" id="ARBA00022989"/>
    </source>
</evidence>
<feature type="transmembrane region" description="Helical" evidence="6">
    <location>
        <begin position="435"/>
        <end position="455"/>
    </location>
</feature>
<evidence type="ECO:0000256" key="2">
    <source>
        <dbReference type="ARBA" id="ARBA00022692"/>
    </source>
</evidence>
<feature type="domain" description="Major facilitator superfamily (MFS) profile" evidence="7">
    <location>
        <begin position="41"/>
        <end position="529"/>
    </location>
</feature>
<dbReference type="Gene3D" id="1.20.1250.20">
    <property type="entry name" value="MFS general substrate transporter like domains"/>
    <property type="match status" value="1"/>
</dbReference>
<feature type="transmembrane region" description="Helical" evidence="6">
    <location>
        <begin position="396"/>
        <end position="414"/>
    </location>
</feature>
<feature type="transmembrane region" description="Helical" evidence="6">
    <location>
        <begin position="41"/>
        <end position="64"/>
    </location>
</feature>
<evidence type="ECO:0000256" key="1">
    <source>
        <dbReference type="ARBA" id="ARBA00004141"/>
    </source>
</evidence>
<evidence type="ECO:0000256" key="5">
    <source>
        <dbReference type="SAM" id="MobiDB-lite"/>
    </source>
</evidence>
<dbReference type="Gene3D" id="1.20.1720.10">
    <property type="entry name" value="Multidrug resistance protein D"/>
    <property type="match status" value="1"/>
</dbReference>
<feature type="transmembrane region" description="Helical" evidence="6">
    <location>
        <begin position="369"/>
        <end position="390"/>
    </location>
</feature>
<dbReference type="FunFam" id="1.20.1250.20:FF:000196">
    <property type="entry name" value="MFS toxin efflux pump (AflT)"/>
    <property type="match status" value="1"/>
</dbReference>
<dbReference type="EMBL" id="LFJN01000006">
    <property type="protein sequence ID" value="KPI42805.1"/>
    <property type="molecule type" value="Genomic_DNA"/>
</dbReference>
<evidence type="ECO:0000313" key="8">
    <source>
        <dbReference type="EMBL" id="KPI42805.1"/>
    </source>
</evidence>
<dbReference type="VEuPathDB" id="FungiDB:AB675_2170"/>
<feature type="transmembrane region" description="Helical" evidence="6">
    <location>
        <begin position="268"/>
        <end position="288"/>
    </location>
</feature>
<dbReference type="PROSITE" id="PS50850">
    <property type="entry name" value="MFS"/>
    <property type="match status" value="1"/>
</dbReference>
<evidence type="ECO:0000259" key="7">
    <source>
        <dbReference type="PROSITE" id="PS50850"/>
    </source>
</evidence>
<evidence type="ECO:0000313" key="9">
    <source>
        <dbReference type="Proteomes" id="UP000038010"/>
    </source>
</evidence>
<feature type="transmembrane region" description="Helical" evidence="6">
    <location>
        <begin position="506"/>
        <end position="524"/>
    </location>
</feature>
<dbReference type="GeneID" id="28734000"/>
<dbReference type="PANTHER" id="PTHR23501:SF153">
    <property type="entry name" value="AFLATOXIN EFFLUX PUMP, PUTATIVE-RELATED"/>
    <property type="match status" value="1"/>
</dbReference>
<sequence length="564" mass="59914">MSNMGESKECQLQTDGDVEKNAKVATSTQTEYPPLKVSIPIVLCVYMVVFLCALDRTIIGVAIPAISNEFQSFADISWYESAFLLTSCVFQLPMGKVYRYFNGKWTLVLMTTIFEVGSIVCAAAPTSNALIVGRALGGIGLAGTTVGGQLVITKIFPLKDRPKYQGFIGAAFGIASIMGPLVGGAFTSNLTWRWCFWINVPLGGVALAGLVLILPASPPLLRLEGSFLDKVKKFDPIGNLLLIPGVVCLLLAVQWGGVVYAWSSARVIALIVLGPVLMIAFAGTQVWLGEEATIPPRIIRQRSIAAATVATAGFGGPLILTSFYLPIWHQAIKDTSAGAAGVRLLPYFLSTVFAVIASGLAVSKLGYYTPFLIIGSAISIIGSGLLTMFRVDTSKAEWVTFPFILGIGLGCILAQPQNAAQTVLSNADIPTGVSIITFATSISGAVFVAVAQTVLSNTLVSEVSAQLPGFDASQITKTGATDLRKGLSSQQLPVVLRAYNKGIDNIFYLSLGLACIAFIASFFVEWKSVRKPEDELSEQSPEEAAAEQAAKADASVKRTERTDS</sequence>
<keyword evidence="4 6" id="KW-0472">Membrane</keyword>